<evidence type="ECO:0000313" key="2">
    <source>
        <dbReference type="EMBL" id="RHY33911.1"/>
    </source>
</evidence>
<keyword evidence="3" id="KW-1185">Reference proteome</keyword>
<protein>
    <recommendedName>
        <fullName evidence="4">Transmembrane protein</fullName>
    </recommendedName>
</protein>
<comment type="caution">
    <text evidence="2">The sequence shown here is derived from an EMBL/GenBank/DDBJ whole genome shotgun (WGS) entry which is preliminary data.</text>
</comment>
<proteinExistence type="predicted"/>
<organism evidence="2 3">
    <name type="scientific">Aphanomyces invadans</name>
    <dbReference type="NCBI Taxonomy" id="157072"/>
    <lineage>
        <taxon>Eukaryota</taxon>
        <taxon>Sar</taxon>
        <taxon>Stramenopiles</taxon>
        <taxon>Oomycota</taxon>
        <taxon>Saprolegniomycetes</taxon>
        <taxon>Saprolegniales</taxon>
        <taxon>Verrucalvaceae</taxon>
        <taxon>Aphanomyces</taxon>
    </lineage>
</organism>
<evidence type="ECO:0008006" key="4">
    <source>
        <dbReference type="Google" id="ProtNLM"/>
    </source>
</evidence>
<reference evidence="2 3" key="1">
    <citation type="submission" date="2018-08" db="EMBL/GenBank/DDBJ databases">
        <title>Aphanomyces genome sequencing and annotation.</title>
        <authorList>
            <person name="Minardi D."/>
            <person name="Oidtmann B."/>
            <person name="Van Der Giezen M."/>
            <person name="Studholme D.J."/>
        </authorList>
    </citation>
    <scope>NUCLEOTIDE SEQUENCE [LARGE SCALE GENOMIC DNA]</scope>
    <source>
        <strain evidence="2 3">NJM0002</strain>
    </source>
</reference>
<evidence type="ECO:0000313" key="3">
    <source>
        <dbReference type="Proteomes" id="UP000285060"/>
    </source>
</evidence>
<accession>A0A418B6V0</accession>
<feature type="transmembrane region" description="Helical" evidence="1">
    <location>
        <begin position="555"/>
        <end position="573"/>
    </location>
</feature>
<name>A0A418B6V0_9STRA</name>
<dbReference type="AlphaFoldDB" id="A0A418B6V0"/>
<evidence type="ECO:0000256" key="1">
    <source>
        <dbReference type="SAM" id="Phobius"/>
    </source>
</evidence>
<keyword evidence="1" id="KW-1133">Transmembrane helix</keyword>
<dbReference type="VEuPathDB" id="FungiDB:H310_09540"/>
<keyword evidence="1" id="KW-0812">Transmembrane</keyword>
<sequence>MQSVGPSAALFASAKPASRATHSSHLSASASVFHGPRRSWWSSIQAILSFATGVVVLQTYAAGCSMSLQSLLGTHFGIDGTKTVYAQYESPLMLAMVESIKTRRERVVADLHHALQGSRSPMPVAYLVPSTSSDATFEFSTTVCPSTGTIREIHAPDAVLAFVGRVLLGLGDSSFPLHDAVVLIDCRFGAISDQDSSTFRAHVVDRSLTYITTMTAGALVLQRPLLRETTVALPVIVVNITFDSIEPVDAAVRPPRRFARALNSSSDVRSVVAIRAPFATDAPFELMFIDAITDESQFEAHIYQRDGSSESVTLMGTDGVYVEAENVFGSYYSYCFDLPLDAVENLASLQFLGVPNSKNAYAWGYAIVTVYLCIQVSFVLVSAVVVAFGSAGKERSWVLGLVHGIPDISHQLQAFLGVHALLSIGSCVLDRGWGLYEWCDASSQLRTKASRTIKPLPAHVQCLLQSWVVVICHGAAKGLRINFSLTLVIVVTALFHAHMAYFNGGWGLYVDVSAYVQVMANMDSLIPSHPGHMDVWLYHTLDGMDIRYVLNETSAYIWATCVLLACEVAVFVGQRFVCRQRPRVVPDSADAMFLLEERLGSVDVCGVGSEVVKRVRSTTNELYVTVEWAWYLGYVVVDHSYLFKLHDVPKLCINVLFNVESFYVYGYHVSGNQVTANLSHFHSEDFPSVCSLCRLSLRPLRQDWPMNETKRHLRLYDEADRRLKAPK</sequence>
<keyword evidence="1" id="KW-0472">Membrane</keyword>
<dbReference type="Proteomes" id="UP000285060">
    <property type="component" value="Unassembled WGS sequence"/>
</dbReference>
<dbReference type="EMBL" id="QUSY01000051">
    <property type="protein sequence ID" value="RHY33911.1"/>
    <property type="molecule type" value="Genomic_DNA"/>
</dbReference>
<gene>
    <name evidence="2" type="ORF">DYB32_001316</name>
</gene>
<feature type="transmembrane region" description="Helical" evidence="1">
    <location>
        <begin position="483"/>
        <end position="502"/>
    </location>
</feature>
<feature type="transmembrane region" description="Helical" evidence="1">
    <location>
        <begin position="362"/>
        <end position="388"/>
    </location>
</feature>